<feature type="compositionally biased region" description="Pro residues" evidence="1">
    <location>
        <begin position="1"/>
        <end position="11"/>
    </location>
</feature>
<dbReference type="EMBL" id="JANBPT010000260">
    <property type="protein sequence ID" value="KAJ1924666.1"/>
    <property type="molecule type" value="Genomic_DNA"/>
</dbReference>
<organism evidence="2 3">
    <name type="scientific">Tieghemiomyces parasiticus</name>
    <dbReference type="NCBI Taxonomy" id="78921"/>
    <lineage>
        <taxon>Eukaryota</taxon>
        <taxon>Fungi</taxon>
        <taxon>Fungi incertae sedis</taxon>
        <taxon>Zoopagomycota</taxon>
        <taxon>Kickxellomycotina</taxon>
        <taxon>Dimargaritomycetes</taxon>
        <taxon>Dimargaritales</taxon>
        <taxon>Dimargaritaceae</taxon>
        <taxon>Tieghemiomyces</taxon>
    </lineage>
</organism>
<comment type="caution">
    <text evidence="2">The sequence shown here is derived from an EMBL/GenBank/DDBJ whole genome shotgun (WGS) entry which is preliminary data.</text>
</comment>
<name>A0A9W8ACH5_9FUNG</name>
<evidence type="ECO:0000313" key="2">
    <source>
        <dbReference type="EMBL" id="KAJ1924666.1"/>
    </source>
</evidence>
<evidence type="ECO:0000256" key="1">
    <source>
        <dbReference type="SAM" id="MobiDB-lite"/>
    </source>
</evidence>
<keyword evidence="3" id="KW-1185">Reference proteome</keyword>
<proteinExistence type="predicted"/>
<dbReference type="Proteomes" id="UP001150569">
    <property type="component" value="Unassembled WGS sequence"/>
</dbReference>
<protein>
    <submittedName>
        <fullName evidence="2">Uncharacterized protein</fullName>
    </submittedName>
</protein>
<sequence length="144" mass="15217">MAIDSPAPPAGPVGSSSPAPTDQPDRVDESGLSAASHLITPGQPPLIAPSTTATYAQASQPVWQQLRFRDGGGSGHLASYDRPSAVAAGPEFIHSLPTDIDFDQLEALEADYRAMMNESSRIMLSLSQNKSPYEIQIDLLKASV</sequence>
<evidence type="ECO:0000313" key="3">
    <source>
        <dbReference type="Proteomes" id="UP001150569"/>
    </source>
</evidence>
<gene>
    <name evidence="2" type="ORF">IWQ60_005041</name>
</gene>
<dbReference type="AlphaFoldDB" id="A0A9W8ACH5"/>
<dbReference type="OrthoDB" id="5549449at2759"/>
<feature type="region of interest" description="Disordered" evidence="1">
    <location>
        <begin position="1"/>
        <end position="53"/>
    </location>
</feature>
<accession>A0A9W8ACH5</accession>
<reference evidence="2" key="1">
    <citation type="submission" date="2022-07" db="EMBL/GenBank/DDBJ databases">
        <title>Phylogenomic reconstructions and comparative analyses of Kickxellomycotina fungi.</title>
        <authorList>
            <person name="Reynolds N.K."/>
            <person name="Stajich J.E."/>
            <person name="Barry K."/>
            <person name="Grigoriev I.V."/>
            <person name="Crous P."/>
            <person name="Smith M.E."/>
        </authorList>
    </citation>
    <scope>NUCLEOTIDE SEQUENCE</scope>
    <source>
        <strain evidence="2">RSA 861</strain>
    </source>
</reference>